<dbReference type="Proteomes" id="UP000288351">
    <property type="component" value="Unassembled WGS sequence"/>
</dbReference>
<evidence type="ECO:0000256" key="2">
    <source>
        <dbReference type="ARBA" id="ARBA00023235"/>
    </source>
</evidence>
<dbReference type="AlphaFoldDB" id="A0A059WGS6"/>
<dbReference type="PANTHER" id="PTHR21047:SF2">
    <property type="entry name" value="THYMIDINE DIPHOSPHO-4-KETO-RHAMNOSE 3,5-EPIMERASE"/>
    <property type="match status" value="1"/>
</dbReference>
<protein>
    <submittedName>
        <fullName evidence="3">dTDP-4-dehydrorhamnose 3,5-epimerase</fullName>
    </submittedName>
</protein>
<dbReference type="eggNOG" id="COG1898">
    <property type="taxonomic scope" value="Bacteria"/>
</dbReference>
<accession>A0A059WGS6</accession>
<gene>
    <name evidence="3" type="primary">rfbC</name>
    <name evidence="3" type="ORF">SALB_07580</name>
</gene>
<comment type="caution">
    <text evidence="3">The sequence shown here is derived from an EMBL/GenBank/DDBJ whole genome shotgun (WGS) entry which is preliminary data.</text>
</comment>
<evidence type="ECO:0000313" key="4">
    <source>
        <dbReference type="Proteomes" id="UP000288351"/>
    </source>
</evidence>
<dbReference type="PANTHER" id="PTHR21047">
    <property type="entry name" value="DTDP-6-DEOXY-D-GLUCOSE-3,5 EPIMERASE"/>
    <property type="match status" value="1"/>
</dbReference>
<proteinExistence type="inferred from homology"/>
<comment type="similarity">
    <text evidence="1">Belongs to the dTDP-4-dehydrorhamnose 3,5-epimerase family.</text>
</comment>
<dbReference type="Pfam" id="PF00908">
    <property type="entry name" value="dTDP_sugar_isom"/>
    <property type="match status" value="1"/>
</dbReference>
<organism evidence="3 4">
    <name type="scientific">Streptomyces noursei</name>
    <name type="common">Streptomyces albulus</name>
    <dbReference type="NCBI Taxonomy" id="1971"/>
    <lineage>
        <taxon>Bacteria</taxon>
        <taxon>Bacillati</taxon>
        <taxon>Actinomycetota</taxon>
        <taxon>Actinomycetes</taxon>
        <taxon>Kitasatosporales</taxon>
        <taxon>Streptomycetaceae</taxon>
        <taxon>Streptomyces</taxon>
    </lineage>
</organism>
<reference evidence="3 4" key="1">
    <citation type="journal article" date="2019" name="Microbiol. Resour. Announc.">
        <title>Draft Genome Sequence of the Most Traditional epsilon-Poly-l-Lysine Producer, Streptomyces albulus NBRC14147.</title>
        <authorList>
            <person name="Yamanaka K."/>
            <person name="Hamano Y."/>
        </authorList>
    </citation>
    <scope>NUCLEOTIDE SEQUENCE [LARGE SCALE GENOMIC DNA]</scope>
    <source>
        <strain evidence="3 4">NBRC 14147</strain>
    </source>
</reference>
<dbReference type="Gene3D" id="2.60.120.10">
    <property type="entry name" value="Jelly Rolls"/>
    <property type="match status" value="1"/>
</dbReference>
<dbReference type="STRING" id="68570.DC74_6613"/>
<sequence length="213" mass="22696">MQARKLAVHGAFEFTSQTFSDDRGVFVAPFQQQAFQAAKGGPLFSVAQSNHSVSRRGVVRGIHYTAAPPGAAKYVYCASGRSLDIVVDIRRGSPTYGTWDAVLLDQTGFRSVYLPVGVGHAFVALTDHTVMAYLTSAPYVAEQELALSPLDPALALPLPDDIDPILSERDGAALTLAQAADRGLLPDFARCQELEARLGTAAQAPHDLTGTRA</sequence>
<dbReference type="InterPro" id="IPR014710">
    <property type="entry name" value="RmlC-like_jellyroll"/>
</dbReference>
<dbReference type="GO" id="GO:0005829">
    <property type="term" value="C:cytosol"/>
    <property type="evidence" value="ECO:0007669"/>
    <property type="project" value="TreeGrafter"/>
</dbReference>
<dbReference type="CDD" id="cd00438">
    <property type="entry name" value="cupin_RmlC"/>
    <property type="match status" value="1"/>
</dbReference>
<dbReference type="InterPro" id="IPR011051">
    <property type="entry name" value="RmlC_Cupin_sf"/>
</dbReference>
<dbReference type="GO" id="GO:0019305">
    <property type="term" value="P:dTDP-rhamnose biosynthetic process"/>
    <property type="evidence" value="ECO:0007669"/>
    <property type="project" value="TreeGrafter"/>
</dbReference>
<keyword evidence="2" id="KW-0413">Isomerase</keyword>
<dbReference type="SUPFAM" id="SSF51182">
    <property type="entry name" value="RmlC-like cupins"/>
    <property type="match status" value="1"/>
</dbReference>
<evidence type="ECO:0000256" key="1">
    <source>
        <dbReference type="ARBA" id="ARBA00010154"/>
    </source>
</evidence>
<dbReference type="EMBL" id="BHXC01000007">
    <property type="protein sequence ID" value="GCB94779.1"/>
    <property type="molecule type" value="Genomic_DNA"/>
</dbReference>
<dbReference type="RefSeq" id="WP_016576275.1">
    <property type="nucleotide sequence ID" value="NZ_BHXC01000007.1"/>
</dbReference>
<dbReference type="GO" id="GO:0008830">
    <property type="term" value="F:dTDP-4-dehydrorhamnose 3,5-epimerase activity"/>
    <property type="evidence" value="ECO:0007669"/>
    <property type="project" value="InterPro"/>
</dbReference>
<dbReference type="InterPro" id="IPR000888">
    <property type="entry name" value="RmlC-like"/>
</dbReference>
<dbReference type="GO" id="GO:0000271">
    <property type="term" value="P:polysaccharide biosynthetic process"/>
    <property type="evidence" value="ECO:0007669"/>
    <property type="project" value="TreeGrafter"/>
</dbReference>
<evidence type="ECO:0000313" key="3">
    <source>
        <dbReference type="EMBL" id="GCB94779.1"/>
    </source>
</evidence>
<name>A0A059WGS6_STRNR</name>